<sequence>MQPMEEFLVPIPFVLALPPSYDAVEAHQPELVSPSNKRRQPIPLPLPFAFILSSDHPIAMGRLWNILSGVDEFHMSLQQLEGTHFDPVWCMRPATDPLLSSFTIQVEADDPAVHGASFVVKGAESFESVSLRDVLGAVHRECLSRVDHFARGVEQELWWGGLRPGPQENVSVLTLHTVPL</sequence>
<protein>
    <submittedName>
        <fullName evidence="1">Uncharacterized protein</fullName>
    </submittedName>
</protein>
<evidence type="ECO:0000313" key="1">
    <source>
        <dbReference type="EMBL" id="TEB24604.1"/>
    </source>
</evidence>
<accession>A0A4Y7SSM1</accession>
<reference evidence="1 2" key="1">
    <citation type="journal article" date="2019" name="Nat. Ecol. Evol.">
        <title>Megaphylogeny resolves global patterns of mushroom evolution.</title>
        <authorList>
            <person name="Varga T."/>
            <person name="Krizsan K."/>
            <person name="Foldi C."/>
            <person name="Dima B."/>
            <person name="Sanchez-Garcia M."/>
            <person name="Sanchez-Ramirez S."/>
            <person name="Szollosi G.J."/>
            <person name="Szarkandi J.G."/>
            <person name="Papp V."/>
            <person name="Albert L."/>
            <person name="Andreopoulos W."/>
            <person name="Angelini C."/>
            <person name="Antonin V."/>
            <person name="Barry K.W."/>
            <person name="Bougher N.L."/>
            <person name="Buchanan P."/>
            <person name="Buyck B."/>
            <person name="Bense V."/>
            <person name="Catcheside P."/>
            <person name="Chovatia M."/>
            <person name="Cooper J."/>
            <person name="Damon W."/>
            <person name="Desjardin D."/>
            <person name="Finy P."/>
            <person name="Geml J."/>
            <person name="Haridas S."/>
            <person name="Hughes K."/>
            <person name="Justo A."/>
            <person name="Karasinski D."/>
            <person name="Kautmanova I."/>
            <person name="Kiss B."/>
            <person name="Kocsube S."/>
            <person name="Kotiranta H."/>
            <person name="LaButti K.M."/>
            <person name="Lechner B.E."/>
            <person name="Liimatainen K."/>
            <person name="Lipzen A."/>
            <person name="Lukacs Z."/>
            <person name="Mihaltcheva S."/>
            <person name="Morgado L.N."/>
            <person name="Niskanen T."/>
            <person name="Noordeloos M.E."/>
            <person name="Ohm R.A."/>
            <person name="Ortiz-Santana B."/>
            <person name="Ovrebo C."/>
            <person name="Racz N."/>
            <person name="Riley R."/>
            <person name="Savchenko A."/>
            <person name="Shiryaev A."/>
            <person name="Soop K."/>
            <person name="Spirin V."/>
            <person name="Szebenyi C."/>
            <person name="Tomsovsky M."/>
            <person name="Tulloss R.E."/>
            <person name="Uehling J."/>
            <person name="Grigoriev I.V."/>
            <person name="Vagvolgyi C."/>
            <person name="Papp T."/>
            <person name="Martin F.M."/>
            <person name="Miettinen O."/>
            <person name="Hibbett D.S."/>
            <person name="Nagy L.G."/>
        </authorList>
    </citation>
    <scope>NUCLEOTIDE SEQUENCE [LARGE SCALE GENOMIC DNA]</scope>
    <source>
        <strain evidence="1 2">FP101781</strain>
    </source>
</reference>
<dbReference type="EMBL" id="QPFP01000065">
    <property type="protein sequence ID" value="TEB24604.1"/>
    <property type="molecule type" value="Genomic_DNA"/>
</dbReference>
<organism evidence="1 2">
    <name type="scientific">Coprinellus micaceus</name>
    <name type="common">Glistening ink-cap mushroom</name>
    <name type="synonym">Coprinus micaceus</name>
    <dbReference type="NCBI Taxonomy" id="71717"/>
    <lineage>
        <taxon>Eukaryota</taxon>
        <taxon>Fungi</taxon>
        <taxon>Dikarya</taxon>
        <taxon>Basidiomycota</taxon>
        <taxon>Agaricomycotina</taxon>
        <taxon>Agaricomycetes</taxon>
        <taxon>Agaricomycetidae</taxon>
        <taxon>Agaricales</taxon>
        <taxon>Agaricineae</taxon>
        <taxon>Psathyrellaceae</taxon>
        <taxon>Coprinellus</taxon>
    </lineage>
</organism>
<dbReference type="Proteomes" id="UP000298030">
    <property type="component" value="Unassembled WGS sequence"/>
</dbReference>
<gene>
    <name evidence="1" type="ORF">FA13DRAFT_1714603</name>
</gene>
<comment type="caution">
    <text evidence="1">The sequence shown here is derived from an EMBL/GenBank/DDBJ whole genome shotgun (WGS) entry which is preliminary data.</text>
</comment>
<dbReference type="AlphaFoldDB" id="A0A4Y7SSM1"/>
<evidence type="ECO:0000313" key="2">
    <source>
        <dbReference type="Proteomes" id="UP000298030"/>
    </source>
</evidence>
<proteinExistence type="predicted"/>
<keyword evidence="2" id="KW-1185">Reference proteome</keyword>
<name>A0A4Y7SSM1_COPMI</name>